<dbReference type="Proteomes" id="UP000316781">
    <property type="component" value="Unassembled WGS sequence"/>
</dbReference>
<protein>
    <recommendedName>
        <fullName evidence="1">PDZ domain-containing protein</fullName>
    </recommendedName>
</protein>
<dbReference type="PROSITE" id="PS50106">
    <property type="entry name" value="PDZ"/>
    <property type="match status" value="1"/>
</dbReference>
<dbReference type="SUPFAM" id="SSF50156">
    <property type="entry name" value="PDZ domain-like"/>
    <property type="match status" value="1"/>
</dbReference>
<proteinExistence type="predicted"/>
<feature type="domain" description="PDZ" evidence="1">
    <location>
        <begin position="128"/>
        <end position="194"/>
    </location>
</feature>
<evidence type="ECO:0000259" key="1">
    <source>
        <dbReference type="PROSITE" id="PS50106"/>
    </source>
</evidence>
<dbReference type="Pfam" id="PF17820">
    <property type="entry name" value="PDZ_6"/>
    <property type="match status" value="1"/>
</dbReference>
<name>A0A549SNC3_METSR</name>
<dbReference type="Gene3D" id="2.30.42.10">
    <property type="match status" value="1"/>
</dbReference>
<dbReference type="InterPro" id="IPR041489">
    <property type="entry name" value="PDZ_6"/>
</dbReference>
<dbReference type="InterPro" id="IPR001478">
    <property type="entry name" value="PDZ"/>
</dbReference>
<evidence type="ECO:0000313" key="3">
    <source>
        <dbReference type="Proteomes" id="UP000316781"/>
    </source>
</evidence>
<evidence type="ECO:0000313" key="2">
    <source>
        <dbReference type="EMBL" id="TRL31140.1"/>
    </source>
</evidence>
<dbReference type="SMART" id="SM00228">
    <property type="entry name" value="PDZ"/>
    <property type="match status" value="1"/>
</dbReference>
<dbReference type="AlphaFoldDB" id="A0A549SNC3"/>
<gene>
    <name evidence="2" type="ORF">FM996_14225</name>
</gene>
<organism evidence="2 3">
    <name type="scientific">Methylosinus sporium</name>
    <dbReference type="NCBI Taxonomy" id="428"/>
    <lineage>
        <taxon>Bacteria</taxon>
        <taxon>Pseudomonadati</taxon>
        <taxon>Pseudomonadota</taxon>
        <taxon>Alphaproteobacteria</taxon>
        <taxon>Hyphomicrobiales</taxon>
        <taxon>Methylocystaceae</taxon>
        <taxon>Methylosinus</taxon>
    </lineage>
</organism>
<accession>A0A549SNC3</accession>
<sequence>MRGALAAQWLSRHPDWLRAHGAFGAANYNMLDLPFEKEGDVLRIPRIALGPLEMKDVGLMGAGPSLGAADKLIGEAFWNVWQEQAGETVAGWLGANVLKHYRLTIDYPNAMSYWRKGAEPDAHDYDRVGVTLVYEHGEYFIGGVIARAGAPGLEIGDRLVAIDGQPTRGAARERVLTALRGAPGEQKILRVTRGPVEIDIAATVFAF</sequence>
<dbReference type="InterPro" id="IPR036034">
    <property type="entry name" value="PDZ_sf"/>
</dbReference>
<dbReference type="EMBL" id="VJMF01000059">
    <property type="protein sequence ID" value="TRL31140.1"/>
    <property type="molecule type" value="Genomic_DNA"/>
</dbReference>
<dbReference type="RefSeq" id="WP_142863558.1">
    <property type="nucleotide sequence ID" value="NZ_VJMF01000059.1"/>
</dbReference>
<reference evidence="2 3" key="1">
    <citation type="submission" date="2019-07" db="EMBL/GenBank/DDBJ databases">
        <title>Ln-dependent methylotrophs.</title>
        <authorList>
            <person name="Tani A."/>
        </authorList>
    </citation>
    <scope>NUCLEOTIDE SEQUENCE [LARGE SCALE GENOMIC DNA]</scope>
    <source>
        <strain evidence="2 3">SM89A</strain>
    </source>
</reference>
<comment type="caution">
    <text evidence="2">The sequence shown here is derived from an EMBL/GenBank/DDBJ whole genome shotgun (WGS) entry which is preliminary data.</text>
</comment>